<organism evidence="2 3">
    <name type="scientific">Paraburkholderia acidisoli</name>
    <dbReference type="NCBI Taxonomy" id="2571748"/>
    <lineage>
        <taxon>Bacteria</taxon>
        <taxon>Pseudomonadati</taxon>
        <taxon>Pseudomonadota</taxon>
        <taxon>Betaproteobacteria</taxon>
        <taxon>Burkholderiales</taxon>
        <taxon>Burkholderiaceae</taxon>
        <taxon>Paraburkholderia</taxon>
    </lineage>
</organism>
<evidence type="ECO:0000313" key="3">
    <source>
        <dbReference type="Proteomes" id="UP000433577"/>
    </source>
</evidence>
<dbReference type="OrthoDB" id="8366534at2"/>
<dbReference type="Pfam" id="PF05899">
    <property type="entry name" value="Cupin_3"/>
    <property type="match status" value="1"/>
</dbReference>
<gene>
    <name evidence="2" type="ORF">FAZ98_26230</name>
</gene>
<proteinExistence type="predicted"/>
<accession>A0A7Z2JI34</accession>
<dbReference type="CDD" id="cd02208">
    <property type="entry name" value="cupin_RmlC-like"/>
    <property type="match status" value="1"/>
</dbReference>
<evidence type="ECO:0000259" key="1">
    <source>
        <dbReference type="Pfam" id="PF05899"/>
    </source>
</evidence>
<reference evidence="2 3" key="1">
    <citation type="submission" date="2019-12" db="EMBL/GenBank/DDBJ databases">
        <title>Paraburkholderia acidiphila 7Q-K02 sp. nov and Paraburkholderia acidisoli DHF22 sp. nov., two strains isolated from forest soil.</title>
        <authorList>
            <person name="Gao Z."/>
            <person name="Qiu L."/>
        </authorList>
    </citation>
    <scope>NUCLEOTIDE SEQUENCE [LARGE SCALE GENOMIC DNA]</scope>
    <source>
        <strain evidence="2 3">DHF22</strain>
    </source>
</reference>
<protein>
    <submittedName>
        <fullName evidence="2">DUF861 domain-containing protein</fullName>
    </submittedName>
</protein>
<dbReference type="EMBL" id="CP046915">
    <property type="protein sequence ID" value="QGZ65271.1"/>
    <property type="molecule type" value="Genomic_DNA"/>
</dbReference>
<keyword evidence="3" id="KW-1185">Reference proteome</keyword>
<dbReference type="InterPro" id="IPR014710">
    <property type="entry name" value="RmlC-like_jellyroll"/>
</dbReference>
<dbReference type="InterPro" id="IPR008579">
    <property type="entry name" value="UGlyAH_Cupin_dom"/>
</dbReference>
<dbReference type="Gene3D" id="2.60.120.10">
    <property type="entry name" value="Jelly Rolls"/>
    <property type="match status" value="1"/>
</dbReference>
<sequence length="116" mass="12555">MTQTYFHIDEDVDFSPSRPADGRSEGSYARRVWTDTGTEHPAAVAVWRATPGTYSYPARALDETFVVLSGTALCQVGAGEHKEIGPGSIVNIAKGETITLQVHTELRKVATVIPKP</sequence>
<dbReference type="RefSeq" id="WP_158955539.1">
    <property type="nucleotide sequence ID" value="NZ_CP046915.1"/>
</dbReference>
<dbReference type="KEGG" id="pacs:FAZ98_26230"/>
<feature type="domain" description="(S)-ureidoglycine aminohydrolase cupin" evidence="1">
    <location>
        <begin position="43"/>
        <end position="109"/>
    </location>
</feature>
<dbReference type="Proteomes" id="UP000433577">
    <property type="component" value="Chromosome 3"/>
</dbReference>
<dbReference type="AlphaFoldDB" id="A0A7Z2JI34"/>
<evidence type="ECO:0000313" key="2">
    <source>
        <dbReference type="EMBL" id="QGZ65271.1"/>
    </source>
</evidence>
<dbReference type="SUPFAM" id="SSF51182">
    <property type="entry name" value="RmlC-like cupins"/>
    <property type="match status" value="1"/>
</dbReference>
<name>A0A7Z2JI34_9BURK</name>
<dbReference type="InterPro" id="IPR011051">
    <property type="entry name" value="RmlC_Cupin_sf"/>
</dbReference>